<dbReference type="FunFam" id="2.160.10.10:FF:000007">
    <property type="entry name" value="Serine acetyltransferase"/>
    <property type="match status" value="1"/>
</dbReference>
<dbReference type="InterPro" id="IPR034904">
    <property type="entry name" value="FSCA_dom_sf"/>
</dbReference>
<name>A0A0E3NBY0_METTT</name>
<dbReference type="InterPro" id="IPR011004">
    <property type="entry name" value="Trimer_LpxA-like_sf"/>
</dbReference>
<keyword evidence="4" id="KW-0963">Cytoplasm</keyword>
<dbReference type="Proteomes" id="UP000066529">
    <property type="component" value="Chromosome"/>
</dbReference>
<dbReference type="NCBIfam" id="NF041874">
    <property type="entry name" value="EPS_EpsC"/>
    <property type="match status" value="1"/>
</dbReference>
<dbReference type="InterPro" id="IPR001451">
    <property type="entry name" value="Hexapep"/>
</dbReference>
<dbReference type="KEGG" id="mthr:MSTHT_0338"/>
<dbReference type="EC" id="2.3.1.30" evidence="3"/>
<dbReference type="GO" id="GO:0009001">
    <property type="term" value="F:serine O-acetyltransferase activity"/>
    <property type="evidence" value="ECO:0007669"/>
    <property type="project" value="UniProtKB-EC"/>
</dbReference>
<dbReference type="GO" id="GO:0006535">
    <property type="term" value="P:cysteine biosynthetic process from serine"/>
    <property type="evidence" value="ECO:0007669"/>
    <property type="project" value="InterPro"/>
</dbReference>
<dbReference type="Gene3D" id="2.160.10.10">
    <property type="entry name" value="Hexapeptide repeat proteins"/>
    <property type="match status" value="1"/>
</dbReference>
<dbReference type="InterPro" id="IPR018357">
    <property type="entry name" value="Hexapep_transf_CS"/>
</dbReference>
<evidence type="ECO:0000259" key="10">
    <source>
        <dbReference type="Pfam" id="PF01883"/>
    </source>
</evidence>
<keyword evidence="6 11" id="KW-0808">Transferase</keyword>
<evidence type="ECO:0000256" key="2">
    <source>
        <dbReference type="ARBA" id="ARBA00007274"/>
    </source>
</evidence>
<dbReference type="InterPro" id="IPR042122">
    <property type="entry name" value="Ser_AcTrfase_N_sf"/>
</dbReference>
<evidence type="ECO:0000256" key="9">
    <source>
        <dbReference type="ARBA" id="ARBA00049486"/>
    </source>
</evidence>
<keyword evidence="8 11" id="KW-0012">Acyltransferase</keyword>
<gene>
    <name evidence="11" type="ORF">MSTHT_0338</name>
</gene>
<comment type="subcellular location">
    <subcellularLocation>
        <location evidence="1">Cytoplasm</location>
    </subcellularLocation>
</comment>
<dbReference type="PROSITE" id="PS00101">
    <property type="entry name" value="HEXAPEP_TRANSFERASES"/>
    <property type="match status" value="1"/>
</dbReference>
<dbReference type="CDD" id="cd03354">
    <property type="entry name" value="LbH_SAT"/>
    <property type="match status" value="1"/>
</dbReference>
<dbReference type="AlphaFoldDB" id="A0A0E3NBY0"/>
<dbReference type="InterPro" id="IPR053376">
    <property type="entry name" value="Serine_acetyltransferase"/>
</dbReference>
<evidence type="ECO:0000256" key="1">
    <source>
        <dbReference type="ARBA" id="ARBA00004496"/>
    </source>
</evidence>
<feature type="domain" description="MIP18 family-like" evidence="10">
    <location>
        <begin position="235"/>
        <end position="306"/>
    </location>
</feature>
<dbReference type="PATRIC" id="fig|523844.20.peg.440"/>
<evidence type="ECO:0000256" key="6">
    <source>
        <dbReference type="ARBA" id="ARBA00022679"/>
    </source>
</evidence>
<dbReference type="FunFam" id="1.10.3130.10:FF:000002">
    <property type="entry name" value="Serine acetyltransferase"/>
    <property type="match status" value="1"/>
</dbReference>
<proteinExistence type="inferred from homology"/>
<evidence type="ECO:0000256" key="8">
    <source>
        <dbReference type="ARBA" id="ARBA00023315"/>
    </source>
</evidence>
<dbReference type="SUPFAM" id="SSF51161">
    <property type="entry name" value="Trimeric LpxA-like enzymes"/>
    <property type="match status" value="1"/>
</dbReference>
<evidence type="ECO:0000256" key="7">
    <source>
        <dbReference type="ARBA" id="ARBA00022737"/>
    </source>
</evidence>
<dbReference type="PANTHER" id="PTHR42811">
    <property type="entry name" value="SERINE ACETYLTRANSFERASE"/>
    <property type="match status" value="1"/>
</dbReference>
<evidence type="ECO:0000256" key="4">
    <source>
        <dbReference type="ARBA" id="ARBA00022490"/>
    </source>
</evidence>
<dbReference type="InterPro" id="IPR005881">
    <property type="entry name" value="Ser_O-AcTrfase"/>
</dbReference>
<dbReference type="Gene3D" id="3.30.300.130">
    <property type="entry name" value="Fe-S cluster assembly (FSCA)"/>
    <property type="match status" value="1"/>
</dbReference>
<accession>A0A0E3NBY0</accession>
<dbReference type="Pfam" id="PF01883">
    <property type="entry name" value="FeS_assembly_P"/>
    <property type="match status" value="1"/>
</dbReference>
<evidence type="ECO:0000256" key="3">
    <source>
        <dbReference type="ARBA" id="ARBA00013266"/>
    </source>
</evidence>
<dbReference type="HOGENOM" id="CLU_051638_2_1_2"/>
<dbReference type="SUPFAM" id="SSF117916">
    <property type="entry name" value="Fe-S cluster assembly (FSCA) domain-like"/>
    <property type="match status" value="1"/>
</dbReference>
<reference evidence="11 12" key="1">
    <citation type="submission" date="2014-07" db="EMBL/GenBank/DDBJ databases">
        <title>Methanogenic archaea and the global carbon cycle.</title>
        <authorList>
            <person name="Henriksen J.R."/>
            <person name="Luke J."/>
            <person name="Reinhart S."/>
            <person name="Benedict M.N."/>
            <person name="Youngblut N.D."/>
            <person name="Metcalf M.E."/>
            <person name="Whitaker R.J."/>
            <person name="Metcalf W.W."/>
        </authorList>
    </citation>
    <scope>NUCLEOTIDE SEQUENCE [LARGE SCALE GENOMIC DNA]</scope>
    <source>
        <strain evidence="12">ATCC 43570 / DSM 1825 / OCM 12 / VKM B-1830 / TM-1</strain>
    </source>
</reference>
<comment type="similarity">
    <text evidence="2">Belongs to the transferase hexapeptide repeat family.</text>
</comment>
<protein>
    <recommendedName>
        <fullName evidence="3">serine O-acetyltransferase</fullName>
        <ecNumber evidence="3">2.3.1.30</ecNumber>
    </recommendedName>
</protein>
<keyword evidence="5" id="KW-0028">Amino-acid biosynthesis</keyword>
<evidence type="ECO:0000313" key="12">
    <source>
        <dbReference type="Proteomes" id="UP000066529"/>
    </source>
</evidence>
<organism evidence="11 12">
    <name type="scientific">Methanosarcina thermophila (strain ATCC 43570 / DSM 1825 / OCM 12 / VKM B-1830 / TM-1)</name>
    <dbReference type="NCBI Taxonomy" id="523844"/>
    <lineage>
        <taxon>Archaea</taxon>
        <taxon>Methanobacteriati</taxon>
        <taxon>Methanobacteriota</taxon>
        <taxon>Stenosarchaea group</taxon>
        <taxon>Methanomicrobia</taxon>
        <taxon>Methanosarcinales</taxon>
        <taxon>Methanosarcinaceae</taxon>
        <taxon>Methanosarcina</taxon>
    </lineage>
</organism>
<dbReference type="InterPro" id="IPR002744">
    <property type="entry name" value="MIP18-like"/>
</dbReference>
<dbReference type="Gene3D" id="1.10.3130.10">
    <property type="entry name" value="serine acetyltransferase, domain 1"/>
    <property type="match status" value="1"/>
</dbReference>
<evidence type="ECO:0000313" key="11">
    <source>
        <dbReference type="EMBL" id="AKB12096.1"/>
    </source>
</evidence>
<dbReference type="Pfam" id="PF00132">
    <property type="entry name" value="Hexapep"/>
    <property type="match status" value="1"/>
</dbReference>
<comment type="catalytic activity">
    <reaction evidence="9">
        <text>L-serine + acetyl-CoA = O-acetyl-L-serine + CoA</text>
        <dbReference type="Rhea" id="RHEA:24560"/>
        <dbReference type="ChEBI" id="CHEBI:33384"/>
        <dbReference type="ChEBI" id="CHEBI:57287"/>
        <dbReference type="ChEBI" id="CHEBI:57288"/>
        <dbReference type="ChEBI" id="CHEBI:58340"/>
        <dbReference type="EC" id="2.3.1.30"/>
    </reaction>
</comment>
<dbReference type="NCBIfam" id="TIGR01172">
    <property type="entry name" value="cysE"/>
    <property type="match status" value="1"/>
</dbReference>
<dbReference type="EMBL" id="CP009501">
    <property type="protein sequence ID" value="AKB12096.1"/>
    <property type="molecule type" value="Genomic_DNA"/>
</dbReference>
<sequence length="323" mass="35646">MRTYIGRLLMRIREDIETVFKKDPAARSTLEVICCYPGLHAIWIHRVSHSLWNRHFYFLARLLSHISRMLTGIEIHPGAKLGRRVFIDHGSGVVIGETAEVGDDVLIYMGVVLGGTTLEKKKRHPTIENDVVIGSGATVLGPITVGRGAKIGAGSVVIRPVPPGATVVGVPARIAEPRPSPSAGQLDHDKLPDPGLIVIGQILDRLSRLEDQFKAHEKSISREEKTTQEAALKDEQIYSLLKEVIDPGVGMDIVKLGLVKEVIVDGPNVDVNLVLTTSSCPMIEYFKEQIRRKVLSAEGIEKVNVNILDEPWSWDKFKKQAAR</sequence>
<dbReference type="InterPro" id="IPR045304">
    <property type="entry name" value="LbH_SAT"/>
</dbReference>
<keyword evidence="7" id="KW-0677">Repeat</keyword>
<dbReference type="STRING" id="523844.MSTHT_0338"/>
<dbReference type="GO" id="GO:0005737">
    <property type="term" value="C:cytoplasm"/>
    <property type="evidence" value="ECO:0007669"/>
    <property type="project" value="UniProtKB-SubCell"/>
</dbReference>
<evidence type="ECO:0000256" key="5">
    <source>
        <dbReference type="ARBA" id="ARBA00022605"/>
    </source>
</evidence>